<dbReference type="Gene3D" id="3.90.180.10">
    <property type="entry name" value="Medium-chain alcohol dehydrogenases, catalytic domain"/>
    <property type="match status" value="1"/>
</dbReference>
<dbReference type="SUPFAM" id="SSF51735">
    <property type="entry name" value="NAD(P)-binding Rossmann-fold domains"/>
    <property type="match status" value="1"/>
</dbReference>
<dbReference type="RefSeq" id="WP_224421342.1">
    <property type="nucleotide sequence ID" value="NZ_JAGXFD010000001.1"/>
</dbReference>
<evidence type="ECO:0000256" key="3">
    <source>
        <dbReference type="ARBA" id="ARBA00022723"/>
    </source>
</evidence>
<keyword evidence="5" id="KW-0560">Oxidoreductase</keyword>
<evidence type="ECO:0000313" key="6">
    <source>
        <dbReference type="EMBL" id="MBZ9568946.1"/>
    </source>
</evidence>
<gene>
    <name evidence="6" type="ORF">KGQ91_14855</name>
</gene>
<evidence type="ECO:0000256" key="5">
    <source>
        <dbReference type="ARBA" id="ARBA00023002"/>
    </source>
</evidence>
<dbReference type="InterPro" id="IPR036291">
    <property type="entry name" value="NAD(P)-bd_dom_sf"/>
</dbReference>
<evidence type="ECO:0000313" key="7">
    <source>
        <dbReference type="Proteomes" id="UP001319883"/>
    </source>
</evidence>
<proteinExistence type="inferred from homology"/>
<keyword evidence="4" id="KW-0862">Zinc</keyword>
<keyword evidence="7" id="KW-1185">Reference proteome</keyword>
<protein>
    <submittedName>
        <fullName evidence="6">Zinc-binding alcohol dehydrogenase</fullName>
    </submittedName>
</protein>
<dbReference type="EMBL" id="JAGXFD010000001">
    <property type="protein sequence ID" value="MBZ9568946.1"/>
    <property type="molecule type" value="Genomic_DNA"/>
</dbReference>
<evidence type="ECO:0000256" key="2">
    <source>
        <dbReference type="ARBA" id="ARBA00008072"/>
    </source>
</evidence>
<comment type="cofactor">
    <cofactor evidence="1">
        <name>Zn(2+)</name>
        <dbReference type="ChEBI" id="CHEBI:29105"/>
    </cofactor>
</comment>
<accession>A0ABS7X4S1</accession>
<dbReference type="PANTHER" id="PTHR43350:SF19">
    <property type="entry name" value="D-GULOSIDE 3-DEHYDROGENASE"/>
    <property type="match status" value="1"/>
</dbReference>
<organism evidence="6 7">
    <name type="scientific">Modicisalibacter tunisiensis</name>
    <dbReference type="NCBI Taxonomy" id="390637"/>
    <lineage>
        <taxon>Bacteria</taxon>
        <taxon>Pseudomonadati</taxon>
        <taxon>Pseudomonadota</taxon>
        <taxon>Gammaproteobacteria</taxon>
        <taxon>Oceanospirillales</taxon>
        <taxon>Halomonadaceae</taxon>
        <taxon>Modicisalibacter</taxon>
    </lineage>
</organism>
<keyword evidence="3" id="KW-0479">Metal-binding</keyword>
<comment type="caution">
    <text evidence="6">The sequence shown here is derived from an EMBL/GenBank/DDBJ whole genome shotgun (WGS) entry which is preliminary data.</text>
</comment>
<name>A0ABS7X4S1_9GAMM</name>
<dbReference type="PANTHER" id="PTHR43350">
    <property type="entry name" value="NAD-DEPENDENT ALCOHOL DEHYDROGENASE"/>
    <property type="match status" value="1"/>
</dbReference>
<sequence length="324" mass="34688">MPTSTATAFWTLTPGHGALREESLPAPGEDEVRVRARYSGISRGTEALVFNGEVPPSEHQRMRAPFQAGDFPGPVKYGYASVGVVEDGPSALRGREVFCLHPHQDRYVVPAEAVVPLPEALPTERAVLAANMETALNGVWDAAPRPGDRIAVVGAGVVGALVAYLCASLPGTRVELIDIDPGRAALARALGMAFRSPDAASGDADLVFHVSGASQGLEHALTLAGFEATLVEMSWYGRQRVCLPLGEAFHARRLTLLSSQVGSVAPARRARWSHRRRLGLALELLADPCLDALIEAESPFADLPELMPRLARVRGALCHRLRYA</sequence>
<dbReference type="SUPFAM" id="SSF50129">
    <property type="entry name" value="GroES-like"/>
    <property type="match status" value="1"/>
</dbReference>
<evidence type="ECO:0000256" key="1">
    <source>
        <dbReference type="ARBA" id="ARBA00001947"/>
    </source>
</evidence>
<dbReference type="InterPro" id="IPR011032">
    <property type="entry name" value="GroES-like_sf"/>
</dbReference>
<dbReference type="CDD" id="cd08255">
    <property type="entry name" value="2-desacetyl-2-hydroxyethyl_bacteriochlorophyllide_like"/>
    <property type="match status" value="1"/>
</dbReference>
<reference evidence="6 7" key="1">
    <citation type="submission" date="2021-05" db="EMBL/GenBank/DDBJ databases">
        <title>Petroleum and Energy Research Collection (APPE): ex situ preservation of microbial diversity associated with the oil industry and exploitation of its biotechnological potential.</title>
        <authorList>
            <person name="Paixao C.T.M."/>
            <person name="Gomes M.B."/>
            <person name="Oliveira V.M."/>
        </authorList>
    </citation>
    <scope>NUCLEOTIDE SEQUENCE [LARGE SCALE GENOMIC DNA]</scope>
    <source>
        <strain evidence="6 7">LIT2</strain>
    </source>
</reference>
<comment type="similarity">
    <text evidence="2">Belongs to the zinc-containing alcohol dehydrogenase family.</text>
</comment>
<dbReference type="Proteomes" id="UP001319883">
    <property type="component" value="Unassembled WGS sequence"/>
</dbReference>
<dbReference type="Gene3D" id="3.40.50.720">
    <property type="entry name" value="NAD(P)-binding Rossmann-like Domain"/>
    <property type="match status" value="1"/>
</dbReference>
<evidence type="ECO:0000256" key="4">
    <source>
        <dbReference type="ARBA" id="ARBA00022833"/>
    </source>
</evidence>